<dbReference type="GO" id="GO:0006397">
    <property type="term" value="P:mRNA processing"/>
    <property type="evidence" value="ECO:0007669"/>
    <property type="project" value="UniProtKB-KW"/>
</dbReference>
<dbReference type="KEGG" id="hro:HELRODRAFT_186289"/>
<dbReference type="InParanoid" id="T1FNX5"/>
<reference evidence="9" key="3">
    <citation type="submission" date="2015-06" db="UniProtKB">
        <authorList>
            <consortium name="EnsemblMetazoa"/>
        </authorList>
    </citation>
    <scope>IDENTIFICATION</scope>
</reference>
<keyword evidence="5" id="KW-0747">Spliceosome</keyword>
<dbReference type="GO" id="GO:0000974">
    <property type="term" value="C:Prp19 complex"/>
    <property type="evidence" value="ECO:0000318"/>
    <property type="project" value="GO_Central"/>
</dbReference>
<dbReference type="CTD" id="20210522"/>
<dbReference type="PANTHER" id="PTHR13296">
    <property type="entry name" value="BCAS2 PROTEIN"/>
    <property type="match status" value="1"/>
</dbReference>
<proteinExistence type="inferred from homology"/>
<dbReference type="HOGENOM" id="CLU_082523_2_1_1"/>
<dbReference type="GeneID" id="20210522"/>
<reference evidence="10" key="1">
    <citation type="submission" date="2012-12" db="EMBL/GenBank/DDBJ databases">
        <authorList>
            <person name="Hellsten U."/>
            <person name="Grimwood J."/>
            <person name="Chapman J.A."/>
            <person name="Shapiro H."/>
            <person name="Aerts A."/>
            <person name="Otillar R.P."/>
            <person name="Terry A.Y."/>
            <person name="Boore J.L."/>
            <person name="Simakov O."/>
            <person name="Marletaz F."/>
            <person name="Cho S.-J."/>
            <person name="Edsinger-Gonzales E."/>
            <person name="Havlak P."/>
            <person name="Kuo D.-H."/>
            <person name="Larsson T."/>
            <person name="Lv J."/>
            <person name="Arendt D."/>
            <person name="Savage R."/>
            <person name="Osoegawa K."/>
            <person name="de Jong P."/>
            <person name="Lindberg D.R."/>
            <person name="Seaver E.C."/>
            <person name="Weisblat D.A."/>
            <person name="Putnam N.H."/>
            <person name="Grigoriev I.V."/>
            <person name="Rokhsar D.S."/>
        </authorList>
    </citation>
    <scope>NUCLEOTIDE SEQUENCE</scope>
</reference>
<keyword evidence="7" id="KW-0539">Nucleus</keyword>
<evidence type="ECO:0000256" key="1">
    <source>
        <dbReference type="ARBA" id="ARBA00004123"/>
    </source>
</evidence>
<evidence type="ECO:0000313" key="9">
    <source>
        <dbReference type="EnsemblMetazoa" id="HelroP186289"/>
    </source>
</evidence>
<reference evidence="8 10" key="2">
    <citation type="journal article" date="2013" name="Nature">
        <title>Insights into bilaterian evolution from three spiralian genomes.</title>
        <authorList>
            <person name="Simakov O."/>
            <person name="Marletaz F."/>
            <person name="Cho S.J."/>
            <person name="Edsinger-Gonzales E."/>
            <person name="Havlak P."/>
            <person name="Hellsten U."/>
            <person name="Kuo D.H."/>
            <person name="Larsson T."/>
            <person name="Lv J."/>
            <person name="Arendt D."/>
            <person name="Savage R."/>
            <person name="Osoegawa K."/>
            <person name="de Jong P."/>
            <person name="Grimwood J."/>
            <person name="Chapman J.A."/>
            <person name="Shapiro H."/>
            <person name="Aerts A."/>
            <person name="Otillar R.P."/>
            <person name="Terry A.Y."/>
            <person name="Boore J.L."/>
            <person name="Grigoriev I.V."/>
            <person name="Lindberg D.R."/>
            <person name="Seaver E.C."/>
            <person name="Weisblat D.A."/>
            <person name="Putnam N.H."/>
            <person name="Rokhsar D.S."/>
        </authorList>
    </citation>
    <scope>NUCLEOTIDE SEQUENCE</scope>
</reference>
<keyword evidence="4" id="KW-0507">mRNA processing</keyword>
<sequence>MSGEVVVDALPYFDQGYEAPGVQEAASALVDEEMRRYRPAKNYLEFLPNARYDAFETAIMKNEFARLQMGQPMEMLSMKRYELPQPSVGRLNDVTAWKECVDNSEAQLVCHSLKIANLDLMMQYGTETWKHSIVTLMKLLQDIEHKLHGMKKKVQDINWQRKNEQMDVGAKLKMYEETWVSLVSKNYEIEQACQELEKELAELESQNV</sequence>
<dbReference type="eggNOG" id="KOG3096">
    <property type="taxonomic scope" value="Eukaryota"/>
</dbReference>
<dbReference type="PANTHER" id="PTHR13296:SF0">
    <property type="entry name" value="PRE-MRNA-SPLICING FACTOR SPF27"/>
    <property type="match status" value="1"/>
</dbReference>
<evidence type="ECO:0000256" key="4">
    <source>
        <dbReference type="ARBA" id="ARBA00022664"/>
    </source>
</evidence>
<dbReference type="GO" id="GO:0071013">
    <property type="term" value="C:catalytic step 2 spliceosome"/>
    <property type="evidence" value="ECO:0000318"/>
    <property type="project" value="GO_Central"/>
</dbReference>
<dbReference type="STRING" id="6412.T1FNX5"/>
<evidence type="ECO:0000256" key="2">
    <source>
        <dbReference type="ARBA" id="ARBA00010788"/>
    </source>
</evidence>
<comment type="subcellular location">
    <subcellularLocation>
        <location evidence="1">Nucleus</location>
    </subcellularLocation>
</comment>
<keyword evidence="6" id="KW-0508">mRNA splicing</keyword>
<dbReference type="EnsemblMetazoa" id="HelroT186289">
    <property type="protein sequence ID" value="HelroP186289"/>
    <property type="gene ID" value="HelroG186289"/>
</dbReference>
<dbReference type="OrthoDB" id="205794at2759"/>
<dbReference type="OMA" id="SAWQESI"/>
<name>T1FNX5_HELRO</name>
<evidence type="ECO:0000256" key="6">
    <source>
        <dbReference type="ARBA" id="ARBA00023187"/>
    </source>
</evidence>
<dbReference type="FunCoup" id="T1FNX5">
    <property type="interactions" value="1443"/>
</dbReference>
<dbReference type="GO" id="GO:0008380">
    <property type="term" value="P:RNA splicing"/>
    <property type="evidence" value="ECO:0007669"/>
    <property type="project" value="UniProtKB-KW"/>
</dbReference>
<evidence type="ECO:0000313" key="10">
    <source>
        <dbReference type="Proteomes" id="UP000015101"/>
    </source>
</evidence>
<protein>
    <recommendedName>
        <fullName evidence="3">Pre-mRNA-splicing factor SPF27</fullName>
    </recommendedName>
</protein>
<dbReference type="RefSeq" id="XP_009012125.1">
    <property type="nucleotide sequence ID" value="XM_009013877.1"/>
</dbReference>
<comment type="similarity">
    <text evidence="2">Belongs to the SPF27 family.</text>
</comment>
<dbReference type="InterPro" id="IPR008409">
    <property type="entry name" value="SPF27"/>
</dbReference>
<dbReference type="Pfam" id="PF05700">
    <property type="entry name" value="BCAS2"/>
    <property type="match status" value="1"/>
</dbReference>
<gene>
    <name evidence="9" type="primary">20210522</name>
    <name evidence="8" type="ORF">HELRODRAFT_186289</name>
</gene>
<organism evidence="9 10">
    <name type="scientific">Helobdella robusta</name>
    <name type="common">Californian leech</name>
    <dbReference type="NCBI Taxonomy" id="6412"/>
    <lineage>
        <taxon>Eukaryota</taxon>
        <taxon>Metazoa</taxon>
        <taxon>Spiralia</taxon>
        <taxon>Lophotrochozoa</taxon>
        <taxon>Annelida</taxon>
        <taxon>Clitellata</taxon>
        <taxon>Hirudinea</taxon>
        <taxon>Rhynchobdellida</taxon>
        <taxon>Glossiphoniidae</taxon>
        <taxon>Helobdella</taxon>
    </lineage>
</organism>
<dbReference type="Proteomes" id="UP000015101">
    <property type="component" value="Unassembled WGS sequence"/>
</dbReference>
<dbReference type="EMBL" id="KB095913">
    <property type="protein sequence ID" value="ESO09770.1"/>
    <property type="molecule type" value="Genomic_DNA"/>
</dbReference>
<dbReference type="AlphaFoldDB" id="T1FNX5"/>
<evidence type="ECO:0000256" key="3">
    <source>
        <dbReference type="ARBA" id="ARBA00014158"/>
    </source>
</evidence>
<evidence type="ECO:0000256" key="7">
    <source>
        <dbReference type="ARBA" id="ARBA00023242"/>
    </source>
</evidence>
<keyword evidence="10" id="KW-1185">Reference proteome</keyword>
<dbReference type="EMBL" id="AMQM01009047">
    <property type="status" value="NOT_ANNOTATED_CDS"/>
    <property type="molecule type" value="Genomic_DNA"/>
</dbReference>
<accession>T1FNX5</accession>
<evidence type="ECO:0000256" key="5">
    <source>
        <dbReference type="ARBA" id="ARBA00022728"/>
    </source>
</evidence>
<evidence type="ECO:0000313" key="8">
    <source>
        <dbReference type="EMBL" id="ESO09770.1"/>
    </source>
</evidence>